<gene>
    <name evidence="2" type="ORF">GCM10009019_15100</name>
</gene>
<organism evidence="2 3">
    <name type="scientific">Salarchaeum japonicum</name>
    <dbReference type="NCBI Taxonomy" id="555573"/>
    <lineage>
        <taxon>Archaea</taxon>
        <taxon>Methanobacteriati</taxon>
        <taxon>Methanobacteriota</taxon>
        <taxon>Stenosarchaea group</taxon>
        <taxon>Halobacteria</taxon>
        <taxon>Halobacteriales</taxon>
        <taxon>Halobacteriaceae</taxon>
    </lineage>
</organism>
<keyword evidence="3" id="KW-1185">Reference proteome</keyword>
<protein>
    <recommendedName>
        <fullName evidence="4">DUF4129 domain-containing protein</fullName>
    </recommendedName>
</protein>
<dbReference type="RefSeq" id="WP_227260805.1">
    <property type="nucleotide sequence ID" value="NZ_BAAADU010000002.1"/>
</dbReference>
<comment type="caution">
    <text evidence="2">The sequence shown here is derived from an EMBL/GenBank/DDBJ whole genome shotgun (WGS) entry which is preliminary data.</text>
</comment>
<dbReference type="InterPro" id="IPR055693">
    <property type="entry name" value="DUF7269"/>
</dbReference>
<dbReference type="GeneID" id="68573814"/>
<accession>A0AAV3T1B2</accession>
<dbReference type="Proteomes" id="UP001500194">
    <property type="component" value="Unassembled WGS sequence"/>
</dbReference>
<evidence type="ECO:0008006" key="4">
    <source>
        <dbReference type="Google" id="ProtNLM"/>
    </source>
</evidence>
<name>A0AAV3T1B2_9EURY</name>
<keyword evidence="1" id="KW-1133">Transmembrane helix</keyword>
<keyword evidence="1" id="KW-0812">Transmembrane</keyword>
<proteinExistence type="predicted"/>
<keyword evidence="1" id="KW-0472">Membrane</keyword>
<dbReference type="EMBL" id="BAAADU010000002">
    <property type="protein sequence ID" value="GAA0652820.1"/>
    <property type="molecule type" value="Genomic_DNA"/>
</dbReference>
<evidence type="ECO:0000313" key="2">
    <source>
        <dbReference type="EMBL" id="GAA0652820.1"/>
    </source>
</evidence>
<sequence length="184" mass="19639">MNTRRVALAVGVTAVALGVAFVVAPGFASALGTNRTAVFAVGVVALLLAVRAVSARRAASRESASLPEVEGRVTFDPPGTEFSERVRAASSTRLNRDIRELRDELRDTAVAVLSTYGDYTTAEAEDALDAGTWTDDPYAAALFARTPPSRPLYRQIRDVFAGPPTFDRRVTRAVDELAAVVEDA</sequence>
<feature type="transmembrane region" description="Helical" evidence="1">
    <location>
        <begin position="38"/>
        <end position="54"/>
    </location>
</feature>
<evidence type="ECO:0000256" key="1">
    <source>
        <dbReference type="SAM" id="Phobius"/>
    </source>
</evidence>
<evidence type="ECO:0000313" key="3">
    <source>
        <dbReference type="Proteomes" id="UP001500194"/>
    </source>
</evidence>
<dbReference type="AlphaFoldDB" id="A0AAV3T1B2"/>
<reference evidence="2 3" key="1">
    <citation type="journal article" date="2019" name="Int. J. Syst. Evol. Microbiol.">
        <title>The Global Catalogue of Microorganisms (GCM) 10K type strain sequencing project: providing services to taxonomists for standard genome sequencing and annotation.</title>
        <authorList>
            <consortium name="The Broad Institute Genomics Platform"/>
            <consortium name="The Broad Institute Genome Sequencing Center for Infectious Disease"/>
            <person name="Wu L."/>
            <person name="Ma J."/>
        </authorList>
    </citation>
    <scope>NUCLEOTIDE SEQUENCE [LARGE SCALE GENOMIC DNA]</scope>
    <source>
        <strain evidence="2 3">JCM 16327</strain>
    </source>
</reference>
<dbReference type="Pfam" id="PF23933">
    <property type="entry name" value="DUF7269"/>
    <property type="match status" value="1"/>
</dbReference>